<feature type="transmembrane region" description="Helical" evidence="8">
    <location>
        <begin position="478"/>
        <end position="501"/>
    </location>
</feature>
<evidence type="ECO:0000313" key="10">
    <source>
        <dbReference type="EMBL" id="KZS02986.1"/>
    </source>
</evidence>
<dbReference type="Pfam" id="PF07690">
    <property type="entry name" value="MFS_1"/>
    <property type="match status" value="1"/>
</dbReference>
<feature type="transmembrane region" description="Helical" evidence="8">
    <location>
        <begin position="150"/>
        <end position="169"/>
    </location>
</feature>
<dbReference type="GO" id="GO:0022857">
    <property type="term" value="F:transmembrane transporter activity"/>
    <property type="evidence" value="ECO:0007669"/>
    <property type="project" value="InterPro"/>
</dbReference>
<evidence type="ECO:0000256" key="5">
    <source>
        <dbReference type="ARBA" id="ARBA00023136"/>
    </source>
</evidence>
<dbReference type="SUPFAM" id="SSF103473">
    <property type="entry name" value="MFS general substrate transporter"/>
    <property type="match status" value="2"/>
</dbReference>
<keyword evidence="11" id="KW-1185">Reference proteome</keyword>
<dbReference type="STRING" id="35525.A0A164K6K1"/>
<protein>
    <submittedName>
        <fullName evidence="10">Protein spinster</fullName>
    </submittedName>
</protein>
<organism evidence="10 11">
    <name type="scientific">Daphnia magna</name>
    <dbReference type="NCBI Taxonomy" id="35525"/>
    <lineage>
        <taxon>Eukaryota</taxon>
        <taxon>Metazoa</taxon>
        <taxon>Ecdysozoa</taxon>
        <taxon>Arthropoda</taxon>
        <taxon>Crustacea</taxon>
        <taxon>Branchiopoda</taxon>
        <taxon>Diplostraca</taxon>
        <taxon>Cladocera</taxon>
        <taxon>Anomopoda</taxon>
        <taxon>Daphniidae</taxon>
        <taxon>Daphnia</taxon>
    </lineage>
</organism>
<gene>
    <name evidence="10" type="ORF">APZ42_034387</name>
</gene>
<keyword evidence="2" id="KW-0813">Transport</keyword>
<keyword evidence="5 8" id="KW-0472">Membrane</keyword>
<reference evidence="10 11" key="1">
    <citation type="submission" date="2016-03" db="EMBL/GenBank/DDBJ databases">
        <title>EvidentialGene: Evidence-directed Construction of Genes on Genomes.</title>
        <authorList>
            <person name="Gilbert D.G."/>
            <person name="Choi J.-H."/>
            <person name="Mockaitis K."/>
            <person name="Colbourne J."/>
            <person name="Pfrender M."/>
        </authorList>
    </citation>
    <scope>NUCLEOTIDE SEQUENCE [LARGE SCALE GENOMIC DNA]</scope>
    <source>
        <strain evidence="10 11">Xinb3</strain>
        <tissue evidence="10">Complete organism</tissue>
    </source>
</reference>
<feature type="region of interest" description="Disordered" evidence="7">
    <location>
        <begin position="677"/>
        <end position="708"/>
    </location>
</feature>
<accession>A0A164K6K1</accession>
<dbReference type="Proteomes" id="UP000076858">
    <property type="component" value="Unassembled WGS sequence"/>
</dbReference>
<keyword evidence="3 8" id="KW-0812">Transmembrane</keyword>
<dbReference type="PANTHER" id="PTHR23505">
    <property type="entry name" value="SPINSTER"/>
    <property type="match status" value="1"/>
</dbReference>
<feature type="compositionally biased region" description="Low complexity" evidence="7">
    <location>
        <begin position="36"/>
        <end position="48"/>
    </location>
</feature>
<evidence type="ECO:0000256" key="7">
    <source>
        <dbReference type="SAM" id="MobiDB-lite"/>
    </source>
</evidence>
<keyword evidence="4 8" id="KW-1133">Transmembrane helix</keyword>
<dbReference type="InterPro" id="IPR011701">
    <property type="entry name" value="MFS"/>
</dbReference>
<feature type="transmembrane region" description="Helical" evidence="8">
    <location>
        <begin position="209"/>
        <end position="228"/>
    </location>
</feature>
<sequence length="708" mass="76387">MDSTGIRANMSAQQLIDHEVHERSLRNSNRQDGKVSTDSSGSSSLSSSNLKINTNESPCVSVSSANSSSGETRIEPQLTKRQIITVSILCFVNLINYMDRYTIAGILTQIQCDLNIGDTEGGLLQTAFVAIYMICAPVFGYLGDRYSRRLIMAAGIFVWSLTTLLGSYMTNFWAFLAMRSLVGVGEASYSTIAPTIISDLFVGDTRSKFLALFYFAIPVGSGLGYIVGSEAARVMGSWHWGLRVTPIFGAIAVLLILLVVQDPPRGESEGAHLSATSWLDDIKSLGKNKSFVMSTAACTAVAFVAGALAWWGPKFIALGLATQQGHQDVSLDDVALIFGAETVLAGILGVTAGSLLGLKLRRFYPNADPNVCGAGLIFSVPFMVGTLILANSQPAMTFTFMFFGQLFLNLNWSLVTDITLVKLQNHARFEHIVTLVPVIPQYVSYIFGLIAMIAGLLGVPLGSFLGQKLRVRYQRADPIVCGMGMLFSTPLMLAALFIAGWNTTTCFVVVFFGQVLLNLNWAIVADILLYTVIPTRRSTAEAFQILFSHALGDAGSPYLIGQISEILKKSFATPATTFVNELLLNTTALAAMSTSTSLPDTDISANCSSSGTSSIDLTTVEGDFKALQWAMSITIVVEVLGALFFFATAWYIVEDKAKVDRAVAGLGFDDETRQLSPSRIRLPHGNSTPEEEQPITMKGSPSDYLSAI</sequence>
<evidence type="ECO:0000256" key="3">
    <source>
        <dbReference type="ARBA" id="ARBA00022692"/>
    </source>
</evidence>
<dbReference type="OrthoDB" id="6770063at2759"/>
<feature type="transmembrane region" description="Helical" evidence="8">
    <location>
        <begin position="240"/>
        <end position="260"/>
    </location>
</feature>
<feature type="transmembrane region" description="Helical" evidence="8">
    <location>
        <begin position="83"/>
        <end position="103"/>
    </location>
</feature>
<dbReference type="AlphaFoldDB" id="A0A164K6K1"/>
<evidence type="ECO:0000256" key="4">
    <source>
        <dbReference type="ARBA" id="ARBA00022989"/>
    </source>
</evidence>
<dbReference type="PROSITE" id="PS50850">
    <property type="entry name" value="MFS"/>
    <property type="match status" value="1"/>
</dbReference>
<dbReference type="EMBL" id="LRGB01003375">
    <property type="protein sequence ID" value="KZS02986.1"/>
    <property type="molecule type" value="Genomic_DNA"/>
</dbReference>
<feature type="transmembrane region" description="Helical" evidence="8">
    <location>
        <begin position="181"/>
        <end position="202"/>
    </location>
</feature>
<name>A0A164K6K1_9CRUS</name>
<proteinExistence type="inferred from homology"/>
<dbReference type="CDD" id="cd17328">
    <property type="entry name" value="MFS_spinster_like"/>
    <property type="match status" value="1"/>
</dbReference>
<feature type="domain" description="Major facilitator superfamily (MFS) profile" evidence="9">
    <location>
        <begin position="85"/>
        <end position="602"/>
    </location>
</feature>
<evidence type="ECO:0000259" key="9">
    <source>
        <dbReference type="PROSITE" id="PS50850"/>
    </source>
</evidence>
<feature type="transmembrane region" description="Helical" evidence="8">
    <location>
        <begin position="507"/>
        <end position="529"/>
    </location>
</feature>
<comment type="similarity">
    <text evidence="6">Belongs to the major facilitator superfamily. Spinster (TC 2.A.1.49) family.</text>
</comment>
<dbReference type="Gene3D" id="1.20.1250.20">
    <property type="entry name" value="MFS general substrate transporter like domains"/>
    <property type="match status" value="1"/>
</dbReference>
<feature type="transmembrane region" description="Helical" evidence="8">
    <location>
        <begin position="334"/>
        <end position="358"/>
    </location>
</feature>
<feature type="transmembrane region" description="Helical" evidence="8">
    <location>
        <begin position="123"/>
        <end position="143"/>
    </location>
</feature>
<comment type="subcellular location">
    <subcellularLocation>
        <location evidence="1">Membrane</location>
        <topology evidence="1">Multi-pass membrane protein</topology>
    </subcellularLocation>
</comment>
<dbReference type="InterPro" id="IPR044770">
    <property type="entry name" value="MFS_spinster-like"/>
</dbReference>
<evidence type="ECO:0000313" key="11">
    <source>
        <dbReference type="Proteomes" id="UP000076858"/>
    </source>
</evidence>
<evidence type="ECO:0000256" key="6">
    <source>
        <dbReference type="ARBA" id="ARBA00024338"/>
    </source>
</evidence>
<evidence type="ECO:0000256" key="8">
    <source>
        <dbReference type="SAM" id="Phobius"/>
    </source>
</evidence>
<evidence type="ECO:0000256" key="1">
    <source>
        <dbReference type="ARBA" id="ARBA00004141"/>
    </source>
</evidence>
<feature type="transmembrane region" description="Helical" evidence="8">
    <location>
        <begin position="291"/>
        <end position="311"/>
    </location>
</feature>
<feature type="region of interest" description="Disordered" evidence="7">
    <location>
        <begin position="19"/>
        <end position="52"/>
    </location>
</feature>
<feature type="compositionally biased region" description="Basic and acidic residues" evidence="7">
    <location>
        <begin position="19"/>
        <end position="35"/>
    </location>
</feature>
<dbReference type="InterPro" id="IPR020846">
    <property type="entry name" value="MFS_dom"/>
</dbReference>
<feature type="transmembrane region" description="Helical" evidence="8">
    <location>
        <begin position="629"/>
        <end position="653"/>
    </location>
</feature>
<dbReference type="InterPro" id="IPR036259">
    <property type="entry name" value="MFS_trans_sf"/>
</dbReference>
<feature type="transmembrane region" description="Helical" evidence="8">
    <location>
        <begin position="370"/>
        <end position="390"/>
    </location>
</feature>
<dbReference type="PANTHER" id="PTHR23505:SF79">
    <property type="entry name" value="PROTEIN SPINSTER"/>
    <property type="match status" value="1"/>
</dbReference>
<dbReference type="GO" id="GO:0016020">
    <property type="term" value="C:membrane"/>
    <property type="evidence" value="ECO:0007669"/>
    <property type="project" value="UniProtKB-SubCell"/>
</dbReference>
<evidence type="ECO:0000256" key="2">
    <source>
        <dbReference type="ARBA" id="ARBA00022448"/>
    </source>
</evidence>
<comment type="caution">
    <text evidence="10">The sequence shown here is derived from an EMBL/GenBank/DDBJ whole genome shotgun (WGS) entry which is preliminary data.</text>
</comment>
<feature type="transmembrane region" description="Helical" evidence="8">
    <location>
        <begin position="442"/>
        <end position="466"/>
    </location>
</feature>